<evidence type="ECO:0000313" key="3">
    <source>
        <dbReference type="Proteomes" id="UP000177331"/>
    </source>
</evidence>
<dbReference type="STRING" id="1802421.A2318_03070"/>
<comment type="caution">
    <text evidence="2">The sequence shown here is derived from an EMBL/GenBank/DDBJ whole genome shotgun (WGS) entry which is preliminary data.</text>
</comment>
<dbReference type="Proteomes" id="UP000177331">
    <property type="component" value="Unassembled WGS sequence"/>
</dbReference>
<evidence type="ECO:0000313" key="2">
    <source>
        <dbReference type="EMBL" id="OGL99825.1"/>
    </source>
</evidence>
<dbReference type="EMBL" id="MGFD01000001">
    <property type="protein sequence ID" value="OGL99825.1"/>
    <property type="molecule type" value="Genomic_DNA"/>
</dbReference>
<proteinExistence type="predicted"/>
<protein>
    <recommendedName>
        <fullName evidence="1">Sporulation stage II protein D amidase enhancer LytB N-terminal domain-containing protein</fullName>
    </recommendedName>
</protein>
<name>A0A1F7WAI8_9BACT</name>
<dbReference type="Gene3D" id="2.60.40.10">
    <property type="entry name" value="Immunoglobulins"/>
    <property type="match status" value="3"/>
</dbReference>
<dbReference type="InterPro" id="IPR013693">
    <property type="entry name" value="SpoIID/LytB_N"/>
</dbReference>
<reference evidence="2 3" key="1">
    <citation type="journal article" date="2016" name="Nat. Commun.">
        <title>Thousands of microbial genomes shed light on interconnected biogeochemical processes in an aquifer system.</title>
        <authorList>
            <person name="Anantharaman K."/>
            <person name="Brown C.T."/>
            <person name="Hug L.A."/>
            <person name="Sharon I."/>
            <person name="Castelle C.J."/>
            <person name="Probst A.J."/>
            <person name="Thomas B.C."/>
            <person name="Singh A."/>
            <person name="Wilkins M.J."/>
            <person name="Karaoz U."/>
            <person name="Brodie E.L."/>
            <person name="Williams K.H."/>
            <person name="Hubbard S.S."/>
            <person name="Banfield J.F."/>
        </authorList>
    </citation>
    <scope>NUCLEOTIDE SEQUENCE [LARGE SCALE GENOMIC DNA]</scope>
</reference>
<dbReference type="AlphaFoldDB" id="A0A1F7WAI8"/>
<dbReference type="InterPro" id="IPR013783">
    <property type="entry name" value="Ig-like_fold"/>
</dbReference>
<sequence>MKHFLLQNAHAKKIVPFGLVFFLGLLSFNSVSAAPRKGFEAQLQKMTSSIVMAPGEIKTIDVAYKNIGKETWGNSGTGFVSLYTTAEKYRKSIFTHTNWIDATHPVTLKEASLVQNKIGHFSLTLRAPEKVGTYKESFALVAEDVTWIPGGELALSIEVKSAARKGFEALSQTVSAPITIAPGETKTIELTYKNIGKTTWKNSGNAFVSLYTSEKRERKSVFAEKTWLSTTHPVKLKEASVAPGKTGTFVLSLTAPNKTGAYTEAFELASEKTTWIPGSVFSLTINVEKPAEAISSSANAKTVSSTPVNGLSASILLRSQKTVTADGGEHIQYKVGMKNTGSVAWTKREIRSQDAFATAAVSATTPLRLALNTAGVVEPGAIDFLSFDLVTPPTKGVYTLKYVFAANDVVLPDAEILIPVEVTSDAEDVLNSPVIHALELSNQIQEPLLRIGVLIVDEETDHQVQISCNQDWKLMDGNGALLAEQLANQSITAFYKNNRYYFNRGQGLEESSFYLRFVPNSDTAVCKIDNFDKRVTRRAGYAENTFRNILELRYNSSKDRTWVINELKIEDYLAGLGETSEYSDFEFKKTLITIARTYALYHWERATKHAKEFFHMNSSADDQVYRGYEYEVNNPSIRTSAQETRGVTVNYAGQTAITPYFSRSDGRTRDWGEVWHGTVAWIKSVPTPCDASKGLKLWGHGVGLSASEALCMAKNGKKWDEILPYFYTDIDLLKRWN</sequence>
<organism evidence="2 3">
    <name type="scientific">Candidatus Uhrbacteria bacterium RIFOXYB2_FULL_45_11</name>
    <dbReference type="NCBI Taxonomy" id="1802421"/>
    <lineage>
        <taxon>Bacteria</taxon>
        <taxon>Candidatus Uhriibacteriota</taxon>
    </lineage>
</organism>
<dbReference type="Pfam" id="PF08486">
    <property type="entry name" value="SpoIID"/>
    <property type="match status" value="1"/>
</dbReference>
<evidence type="ECO:0000259" key="1">
    <source>
        <dbReference type="Pfam" id="PF08486"/>
    </source>
</evidence>
<accession>A0A1F7WAI8</accession>
<gene>
    <name evidence="2" type="ORF">A2318_03070</name>
</gene>
<feature type="domain" description="Sporulation stage II protein D amidase enhancer LytB N-terminal" evidence="1">
    <location>
        <begin position="559"/>
        <end position="651"/>
    </location>
</feature>